<keyword evidence="2" id="KW-0012">Acyltransferase</keyword>
<dbReference type="InterPro" id="IPR050832">
    <property type="entry name" value="Bact_Acetyltransf"/>
</dbReference>
<name>A0A7X4RX54_9VIBR</name>
<dbReference type="InterPro" id="IPR000182">
    <property type="entry name" value="GNAT_dom"/>
</dbReference>
<dbReference type="PANTHER" id="PTHR43877:SF5">
    <property type="entry name" value="BLL8307 PROTEIN"/>
    <property type="match status" value="1"/>
</dbReference>
<reference evidence="4 5" key="1">
    <citation type="submission" date="2019-10" db="EMBL/GenBank/DDBJ databases">
        <title>Vibrio sp. nov. isolated from a shrimp pond.</title>
        <authorList>
            <person name="Gomez-Gil B."/>
            <person name="Enciso-Ibarra J."/>
            <person name="Enciso-Ibarra K."/>
            <person name="Bolan-Mejia C."/>
        </authorList>
    </citation>
    <scope>NUCLEOTIDE SEQUENCE [LARGE SCALE GENOMIC DNA]</scope>
    <source>
        <strain evidence="4 5">CAIM 722</strain>
    </source>
</reference>
<dbReference type="RefSeq" id="WP_161158651.1">
    <property type="nucleotide sequence ID" value="NZ_WEKT01000113.1"/>
</dbReference>
<dbReference type="SUPFAM" id="SSF55729">
    <property type="entry name" value="Acyl-CoA N-acyltransferases (Nat)"/>
    <property type="match status" value="1"/>
</dbReference>
<evidence type="ECO:0000256" key="1">
    <source>
        <dbReference type="ARBA" id="ARBA00022679"/>
    </source>
</evidence>
<protein>
    <submittedName>
        <fullName evidence="4">GNAT family N-acetyltransferase</fullName>
    </submittedName>
</protein>
<dbReference type="CDD" id="cd04301">
    <property type="entry name" value="NAT_SF"/>
    <property type="match status" value="1"/>
</dbReference>
<dbReference type="Gene3D" id="3.40.630.30">
    <property type="match status" value="1"/>
</dbReference>
<evidence type="ECO:0000259" key="3">
    <source>
        <dbReference type="PROSITE" id="PS51186"/>
    </source>
</evidence>
<proteinExistence type="predicted"/>
<dbReference type="InterPro" id="IPR016181">
    <property type="entry name" value="Acyl_CoA_acyltransferase"/>
</dbReference>
<dbReference type="EMBL" id="WEKT01000113">
    <property type="protein sequence ID" value="MZI96160.1"/>
    <property type="molecule type" value="Genomic_DNA"/>
</dbReference>
<dbReference type="Pfam" id="PF00583">
    <property type="entry name" value="Acetyltransf_1"/>
    <property type="match status" value="1"/>
</dbReference>
<keyword evidence="5" id="KW-1185">Reference proteome</keyword>
<dbReference type="Proteomes" id="UP000462621">
    <property type="component" value="Unassembled WGS sequence"/>
</dbReference>
<dbReference type="AlphaFoldDB" id="A0A7X4RX54"/>
<evidence type="ECO:0000313" key="4">
    <source>
        <dbReference type="EMBL" id="MZI96160.1"/>
    </source>
</evidence>
<accession>A0A7X4RX54</accession>
<keyword evidence="1 4" id="KW-0808">Transferase</keyword>
<evidence type="ECO:0000313" key="5">
    <source>
        <dbReference type="Proteomes" id="UP000462621"/>
    </source>
</evidence>
<dbReference type="PANTHER" id="PTHR43877">
    <property type="entry name" value="AMINOALKYLPHOSPHONATE N-ACETYLTRANSFERASE-RELATED-RELATED"/>
    <property type="match status" value="1"/>
</dbReference>
<sequence>MDIKIDDLSGIEVIKLLNEHLSDMHATSPPESAHALDVDALKSPDITFFSAWLGGDLQGCLAIKQLTPQHVELKSMRTSNSSRKSGVATKLLTHAINFASDKGYQKVSLETGTHEFFLPARNLYEKFGFTYCEPFSDYKTDPHSHFMTLDLVEKSYNKSKHQTN</sequence>
<feature type="domain" description="N-acetyltransferase" evidence="3">
    <location>
        <begin position="3"/>
        <end position="152"/>
    </location>
</feature>
<gene>
    <name evidence="4" type="ORF">F9817_23565</name>
</gene>
<evidence type="ECO:0000256" key="2">
    <source>
        <dbReference type="ARBA" id="ARBA00023315"/>
    </source>
</evidence>
<comment type="caution">
    <text evidence="4">The sequence shown here is derived from an EMBL/GenBank/DDBJ whole genome shotgun (WGS) entry which is preliminary data.</text>
</comment>
<dbReference type="GO" id="GO:0016747">
    <property type="term" value="F:acyltransferase activity, transferring groups other than amino-acyl groups"/>
    <property type="evidence" value="ECO:0007669"/>
    <property type="project" value="InterPro"/>
</dbReference>
<dbReference type="PROSITE" id="PS51186">
    <property type="entry name" value="GNAT"/>
    <property type="match status" value="1"/>
</dbReference>
<organism evidence="4 5">
    <name type="scientific">Vibrio eleionomae</name>
    <dbReference type="NCBI Taxonomy" id="2653505"/>
    <lineage>
        <taxon>Bacteria</taxon>
        <taxon>Pseudomonadati</taxon>
        <taxon>Pseudomonadota</taxon>
        <taxon>Gammaproteobacteria</taxon>
        <taxon>Vibrionales</taxon>
        <taxon>Vibrionaceae</taxon>
        <taxon>Vibrio</taxon>
    </lineage>
</organism>